<organism evidence="2 3">
    <name type="scientific">Candidatus Borkfalkia faecigallinarum</name>
    <dbReference type="NCBI Taxonomy" id="2838509"/>
    <lineage>
        <taxon>Bacteria</taxon>
        <taxon>Bacillati</taxon>
        <taxon>Bacillota</taxon>
        <taxon>Clostridia</taxon>
        <taxon>Christensenellales</taxon>
        <taxon>Christensenellaceae</taxon>
        <taxon>Candidatus Borkfalkia</taxon>
    </lineage>
</organism>
<accession>A0A9D1VTK2</accession>
<evidence type="ECO:0000313" key="3">
    <source>
        <dbReference type="Proteomes" id="UP000824249"/>
    </source>
</evidence>
<reference evidence="2" key="1">
    <citation type="journal article" date="2021" name="PeerJ">
        <title>Extensive microbial diversity within the chicken gut microbiome revealed by metagenomics and culture.</title>
        <authorList>
            <person name="Gilroy R."/>
            <person name="Ravi A."/>
            <person name="Getino M."/>
            <person name="Pursley I."/>
            <person name="Horton D.L."/>
            <person name="Alikhan N.F."/>
            <person name="Baker D."/>
            <person name="Gharbi K."/>
            <person name="Hall N."/>
            <person name="Watson M."/>
            <person name="Adriaenssens E.M."/>
            <person name="Foster-Nyarko E."/>
            <person name="Jarju S."/>
            <person name="Secka A."/>
            <person name="Antonio M."/>
            <person name="Oren A."/>
            <person name="Chaudhuri R.R."/>
            <person name="La Ragione R."/>
            <person name="Hildebrand F."/>
            <person name="Pallen M.J."/>
        </authorList>
    </citation>
    <scope>NUCLEOTIDE SEQUENCE</scope>
    <source>
        <strain evidence="2">26628</strain>
    </source>
</reference>
<comment type="caution">
    <text evidence="2">The sequence shown here is derived from an EMBL/GenBank/DDBJ whole genome shotgun (WGS) entry which is preliminary data.</text>
</comment>
<dbReference type="EMBL" id="DXFD01000045">
    <property type="protein sequence ID" value="HIX46579.1"/>
    <property type="molecule type" value="Genomic_DNA"/>
</dbReference>
<sequence length="285" mass="30485">MVVYLDLLILDNFCADAALLYCAVRTVKGEVRWRRILLAAALGAALGTGYAVFTIFFSLPAPLDFFVRWGVLFVLPLPAASFRYKRTYALCSLAFVGYMAALAGILTALFARGEPAAGGAYAVYGIPSGVLVAGCALFAVLAERVVRRLAARVEVVACTCRVVLCAGERSVAVSGFVDTGNRLRDRRGRPVAVADARVLAALWAERLYGGRTAPETVAVRTVNGRSRLSAVRIERMEIYCGGRVHTIEDVTVALSPTPLAGEYGLILPASFARKTDFYDSGGDGC</sequence>
<dbReference type="GO" id="GO:0030436">
    <property type="term" value="P:asexual sporulation"/>
    <property type="evidence" value="ECO:0007669"/>
    <property type="project" value="InterPro"/>
</dbReference>
<dbReference type="AlphaFoldDB" id="A0A9D1VTK2"/>
<evidence type="ECO:0000256" key="1">
    <source>
        <dbReference type="SAM" id="Phobius"/>
    </source>
</evidence>
<dbReference type="Pfam" id="PF03419">
    <property type="entry name" value="Peptidase_U4"/>
    <property type="match status" value="1"/>
</dbReference>
<feature type="transmembrane region" description="Helical" evidence="1">
    <location>
        <begin position="89"/>
        <end position="110"/>
    </location>
</feature>
<dbReference type="Proteomes" id="UP000824249">
    <property type="component" value="Unassembled WGS sequence"/>
</dbReference>
<feature type="transmembrane region" description="Helical" evidence="1">
    <location>
        <begin position="65"/>
        <end position="82"/>
    </location>
</feature>
<keyword evidence="1" id="KW-0472">Membrane</keyword>
<protein>
    <submittedName>
        <fullName evidence="2">Sigma-E processing peptidase SpoIIGA</fullName>
    </submittedName>
</protein>
<gene>
    <name evidence="2" type="ORF">H9737_02700</name>
</gene>
<name>A0A9D1VTK2_9FIRM</name>
<dbReference type="GO" id="GO:0006508">
    <property type="term" value="P:proteolysis"/>
    <property type="evidence" value="ECO:0007669"/>
    <property type="project" value="InterPro"/>
</dbReference>
<dbReference type="GO" id="GO:0004190">
    <property type="term" value="F:aspartic-type endopeptidase activity"/>
    <property type="evidence" value="ECO:0007669"/>
    <property type="project" value="InterPro"/>
</dbReference>
<keyword evidence="1" id="KW-0812">Transmembrane</keyword>
<feature type="transmembrane region" description="Helical" evidence="1">
    <location>
        <begin position="36"/>
        <end position="59"/>
    </location>
</feature>
<feature type="transmembrane region" description="Helical" evidence="1">
    <location>
        <begin position="122"/>
        <end position="142"/>
    </location>
</feature>
<keyword evidence="1" id="KW-1133">Transmembrane helix</keyword>
<dbReference type="InterPro" id="IPR005081">
    <property type="entry name" value="SpoIIGA"/>
</dbReference>
<proteinExistence type="predicted"/>
<reference evidence="2" key="2">
    <citation type="submission" date="2021-04" db="EMBL/GenBank/DDBJ databases">
        <authorList>
            <person name="Gilroy R."/>
        </authorList>
    </citation>
    <scope>NUCLEOTIDE SEQUENCE</scope>
    <source>
        <strain evidence="2">26628</strain>
    </source>
</reference>
<evidence type="ECO:0000313" key="2">
    <source>
        <dbReference type="EMBL" id="HIX46579.1"/>
    </source>
</evidence>